<keyword evidence="9" id="KW-1185">Reference proteome</keyword>
<evidence type="ECO:0000313" key="9">
    <source>
        <dbReference type="Proteomes" id="UP001390339"/>
    </source>
</evidence>
<dbReference type="HAMAP" id="MF_01161">
    <property type="entry name" value="tRNA_Ile_lys_synt"/>
    <property type="match status" value="1"/>
</dbReference>
<organism evidence="8 9">
    <name type="scientific">Apiospora arundinis</name>
    <dbReference type="NCBI Taxonomy" id="335852"/>
    <lineage>
        <taxon>Eukaryota</taxon>
        <taxon>Fungi</taxon>
        <taxon>Dikarya</taxon>
        <taxon>Ascomycota</taxon>
        <taxon>Pezizomycotina</taxon>
        <taxon>Sordariomycetes</taxon>
        <taxon>Xylariomycetidae</taxon>
        <taxon>Amphisphaeriales</taxon>
        <taxon>Apiosporaceae</taxon>
        <taxon>Apiospora</taxon>
    </lineage>
</organism>
<keyword evidence="2" id="KW-0436">Ligase</keyword>
<dbReference type="InterPro" id="IPR012094">
    <property type="entry name" value="tRNA_Ile_lys_synt"/>
</dbReference>
<dbReference type="PANTHER" id="PTHR43033:SF1">
    <property type="entry name" value="TRNA(ILE)-LYSIDINE SYNTHASE-RELATED"/>
    <property type="match status" value="1"/>
</dbReference>
<dbReference type="EC" id="6.3.4.19" evidence="1"/>
<dbReference type="Gene3D" id="3.40.50.620">
    <property type="entry name" value="HUPs"/>
    <property type="match status" value="1"/>
</dbReference>
<protein>
    <recommendedName>
        <fullName evidence="1">tRNA(Ile)-lysidine synthetase</fullName>
        <ecNumber evidence="1">6.3.4.19</ecNumber>
    </recommendedName>
</protein>
<evidence type="ECO:0000256" key="5">
    <source>
        <dbReference type="ARBA" id="ARBA00022840"/>
    </source>
</evidence>
<reference evidence="8 9" key="1">
    <citation type="journal article" date="2024" name="IMA Fungus">
        <title>Apiospora arundinis, a panoply of carbohydrate-active enzymes and secondary metabolites.</title>
        <authorList>
            <person name="Sorensen T."/>
            <person name="Petersen C."/>
            <person name="Muurmann A.T."/>
            <person name="Christiansen J.V."/>
            <person name="Brundto M.L."/>
            <person name="Overgaard C.K."/>
            <person name="Boysen A.T."/>
            <person name="Wollenberg R.D."/>
            <person name="Larsen T.O."/>
            <person name="Sorensen J.L."/>
            <person name="Nielsen K.L."/>
            <person name="Sondergaard T.E."/>
        </authorList>
    </citation>
    <scope>NUCLEOTIDE SEQUENCE [LARGE SCALE GENOMIC DNA]</scope>
    <source>
        <strain evidence="8 9">AAU 773</strain>
    </source>
</reference>
<dbReference type="InterPro" id="IPR011063">
    <property type="entry name" value="TilS/TtcA_N"/>
</dbReference>
<evidence type="ECO:0000256" key="4">
    <source>
        <dbReference type="ARBA" id="ARBA00022741"/>
    </source>
</evidence>
<dbReference type="NCBIfam" id="TIGR02432">
    <property type="entry name" value="lysidine_TilS_N"/>
    <property type="match status" value="1"/>
</dbReference>
<keyword evidence="4" id="KW-0547">Nucleotide-binding</keyword>
<dbReference type="Pfam" id="PF01171">
    <property type="entry name" value="ATP_bind_3"/>
    <property type="match status" value="2"/>
</dbReference>
<evidence type="ECO:0000259" key="7">
    <source>
        <dbReference type="Pfam" id="PF01171"/>
    </source>
</evidence>
<evidence type="ECO:0000313" key="8">
    <source>
        <dbReference type="EMBL" id="KAK8862632.1"/>
    </source>
</evidence>
<keyword evidence="5" id="KW-0067">ATP-binding</keyword>
<name>A0ABR2IH12_9PEZI</name>
<dbReference type="CDD" id="cd01992">
    <property type="entry name" value="TilS_N"/>
    <property type="match status" value="1"/>
</dbReference>
<dbReference type="PANTHER" id="PTHR43033">
    <property type="entry name" value="TRNA(ILE)-LYSIDINE SYNTHASE-RELATED"/>
    <property type="match status" value="1"/>
</dbReference>
<feature type="domain" description="tRNA(Ile)-lysidine/2-thiocytidine synthase N-terminal" evidence="7">
    <location>
        <begin position="44"/>
        <end position="194"/>
    </location>
</feature>
<comment type="caution">
    <text evidence="8">The sequence shown here is derived from an EMBL/GenBank/DDBJ whole genome shotgun (WGS) entry which is preliminary data.</text>
</comment>
<dbReference type="InterPro" id="IPR014729">
    <property type="entry name" value="Rossmann-like_a/b/a_fold"/>
</dbReference>
<accession>A0ABR2IH12</accession>
<dbReference type="EMBL" id="JAPCWZ010000005">
    <property type="protein sequence ID" value="KAK8862632.1"/>
    <property type="molecule type" value="Genomic_DNA"/>
</dbReference>
<evidence type="ECO:0000256" key="6">
    <source>
        <dbReference type="ARBA" id="ARBA00048539"/>
    </source>
</evidence>
<comment type="catalytic activity">
    <reaction evidence="6">
        <text>cytidine(34) in tRNA(Ile2) + L-lysine + ATP = lysidine(34) in tRNA(Ile2) + AMP + diphosphate + H(+)</text>
        <dbReference type="Rhea" id="RHEA:43744"/>
        <dbReference type="Rhea" id="RHEA-COMP:10625"/>
        <dbReference type="Rhea" id="RHEA-COMP:10670"/>
        <dbReference type="ChEBI" id="CHEBI:15378"/>
        <dbReference type="ChEBI" id="CHEBI:30616"/>
        <dbReference type="ChEBI" id="CHEBI:32551"/>
        <dbReference type="ChEBI" id="CHEBI:33019"/>
        <dbReference type="ChEBI" id="CHEBI:82748"/>
        <dbReference type="ChEBI" id="CHEBI:83665"/>
        <dbReference type="ChEBI" id="CHEBI:456215"/>
        <dbReference type="EC" id="6.3.4.19"/>
    </reaction>
</comment>
<evidence type="ECO:0000256" key="1">
    <source>
        <dbReference type="ARBA" id="ARBA00013267"/>
    </source>
</evidence>
<evidence type="ECO:0000256" key="3">
    <source>
        <dbReference type="ARBA" id="ARBA00022694"/>
    </source>
</evidence>
<sequence>MRAIPHVLHGMARPIGLAEFIEALRATCKPRFPEALPTHNHRLVALAISGGVDSMALAYLCSKVREHDPMFMVCDNPVGSFRGFVVDHGLRQESAQEARDVCKALRDMGIATRAVPINWSREFGEGTDPKAMANFESAARRARYRVLGRCCASQRIATLLLGHHQDDQYETVLMRLVSGHRSRALRGMRRASEIPECDGIHNVFNSGWLDDQDAKFPYINYKPGRISRKYLKHELRDSIQTKLLDENDQTDGSLVNPWVAEIEHVDEFEYLAEEGGSPYPPLDFELAPMPIEDAGVNIYRPLLDFGKDRLIATCLANDIPWWEDRTNADPTLTTRNTLRDLAKTDKLPAALRKPAVLVLSAKWEVKARARDAEVDRWLERTVLHEFEPHVGSIVVQFPDMAPPGQLWHQSARRRSSRIAQKRDIAGALVQRILALVSPDIQLPSLGNLQNVISRLFPSLAGPPEALPGTPPKPFPIASVHFTPLEAGPSSLAVALPCNERTWYVSRLPYSSTAPLPQWRLPYYSPRAKDDNQKMGKDGVPTHYKWSMWMPWFFYDGRYWIRLTHRLPYRVVVMPFLAEHAKDFRESLGRDGAKRLNTILKRVAPGKVRYTLPAIYTEEYLDLDDAVARPDYPNPEEGEEYSPYVDAAANKRRSGSVLPIVTSKMRLLALPTLDIQIPGLEKWLAYEMRYKRADRDTLHNAGTFSRGSFVAPVRLEKKVATTTHGMRKGSLRARKYAVSDSLSSRIS</sequence>
<keyword evidence="3" id="KW-0819">tRNA processing</keyword>
<dbReference type="SUPFAM" id="SSF52402">
    <property type="entry name" value="Adenine nucleotide alpha hydrolases-like"/>
    <property type="match status" value="1"/>
</dbReference>
<evidence type="ECO:0000256" key="2">
    <source>
        <dbReference type="ARBA" id="ARBA00022598"/>
    </source>
</evidence>
<feature type="domain" description="tRNA(Ile)-lysidine/2-thiocytidine synthase N-terminal" evidence="7">
    <location>
        <begin position="294"/>
        <end position="340"/>
    </location>
</feature>
<dbReference type="InterPro" id="IPR012795">
    <property type="entry name" value="tRNA_Ile_lys_synt_N"/>
</dbReference>
<proteinExistence type="inferred from homology"/>
<dbReference type="Proteomes" id="UP001390339">
    <property type="component" value="Unassembled WGS sequence"/>
</dbReference>
<gene>
    <name evidence="8" type="ORF">PGQ11_008867</name>
</gene>